<dbReference type="RefSeq" id="WP_214588595.1">
    <property type="nucleotide sequence ID" value="NZ_JAUHGV010000016.1"/>
</dbReference>
<dbReference type="EMBL" id="JAUHGV010000016">
    <property type="protein sequence ID" value="MDN4013433.1"/>
    <property type="molecule type" value="Genomic_DNA"/>
</dbReference>
<keyword evidence="1" id="KW-0472">Membrane</keyword>
<dbReference type="Proteomes" id="UP001225933">
    <property type="component" value="Unassembled WGS sequence"/>
</dbReference>
<gene>
    <name evidence="2" type="ORF">QX233_13230</name>
</gene>
<keyword evidence="1" id="KW-0812">Transmembrane</keyword>
<evidence type="ECO:0000313" key="2">
    <source>
        <dbReference type="EMBL" id="MDN4013433.1"/>
    </source>
</evidence>
<comment type="caution">
    <text evidence="2">The sequence shown here is derived from an EMBL/GenBank/DDBJ whole genome shotgun (WGS) entry which is preliminary data.</text>
</comment>
<feature type="transmembrane region" description="Helical" evidence="1">
    <location>
        <begin position="32"/>
        <end position="52"/>
    </location>
</feature>
<evidence type="ECO:0000256" key="1">
    <source>
        <dbReference type="SAM" id="Phobius"/>
    </source>
</evidence>
<name>A0AAJ1R8F8_9FLAO</name>
<keyword evidence="1" id="KW-1133">Transmembrane helix</keyword>
<sequence>MKNNDYKHLLGKDKIQLIKDFGQEFNYYPANVWTYIIKTGWLGSKYVLIIFFKDNIVSKIKLKTFYGKIKT</sequence>
<reference evidence="2" key="1">
    <citation type="submission" date="2023-06" db="EMBL/GenBank/DDBJ databases">
        <title>Two Chryseobacterium gambrini strains from China.</title>
        <authorList>
            <person name="Zeng J."/>
            <person name="Wu Y."/>
        </authorList>
    </citation>
    <scope>NUCLEOTIDE SEQUENCE</scope>
    <source>
        <strain evidence="2">SQ219</strain>
    </source>
</reference>
<accession>A0AAJ1R8F8</accession>
<organism evidence="2 3">
    <name type="scientific">Chryseobacterium gambrini</name>
    <dbReference type="NCBI Taxonomy" id="373672"/>
    <lineage>
        <taxon>Bacteria</taxon>
        <taxon>Pseudomonadati</taxon>
        <taxon>Bacteroidota</taxon>
        <taxon>Flavobacteriia</taxon>
        <taxon>Flavobacteriales</taxon>
        <taxon>Weeksellaceae</taxon>
        <taxon>Chryseobacterium group</taxon>
        <taxon>Chryseobacterium</taxon>
    </lineage>
</organism>
<proteinExistence type="predicted"/>
<evidence type="ECO:0000313" key="3">
    <source>
        <dbReference type="Proteomes" id="UP001225933"/>
    </source>
</evidence>
<dbReference type="AlphaFoldDB" id="A0AAJ1R8F8"/>
<protein>
    <submittedName>
        <fullName evidence="2">Uncharacterized protein</fullName>
    </submittedName>
</protein>